<comment type="similarity">
    <text evidence="2 4">Belongs to the pterin-4-alpha-carbinolamine dehydratase family.</text>
</comment>
<dbReference type="InterPro" id="IPR001533">
    <property type="entry name" value="Pterin_deHydtase"/>
</dbReference>
<evidence type="ECO:0000256" key="4">
    <source>
        <dbReference type="HAMAP-Rule" id="MF_00434"/>
    </source>
</evidence>
<evidence type="ECO:0000256" key="1">
    <source>
        <dbReference type="ARBA" id="ARBA00001554"/>
    </source>
</evidence>
<comment type="catalytic activity">
    <reaction evidence="1 4">
        <text>(4aS,6R)-4a-hydroxy-L-erythro-5,6,7,8-tetrahydrobiopterin = (6R)-L-erythro-6,7-dihydrobiopterin + H2O</text>
        <dbReference type="Rhea" id="RHEA:11920"/>
        <dbReference type="ChEBI" id="CHEBI:15377"/>
        <dbReference type="ChEBI" id="CHEBI:15642"/>
        <dbReference type="ChEBI" id="CHEBI:43120"/>
        <dbReference type="EC" id="4.2.1.96"/>
    </reaction>
</comment>
<dbReference type="EMBL" id="JAKZEU010000004">
    <property type="protein sequence ID" value="MCQ0971337.1"/>
    <property type="molecule type" value="Genomic_DNA"/>
</dbReference>
<dbReference type="HAMAP" id="MF_00434">
    <property type="entry name" value="Pterin_4_alpha"/>
    <property type="match status" value="1"/>
</dbReference>
<keyword evidence="3 4" id="KW-0456">Lyase</keyword>
<dbReference type="Proteomes" id="UP001203945">
    <property type="component" value="Unassembled WGS sequence"/>
</dbReference>
<comment type="caution">
    <text evidence="5">The sequence shown here is derived from an EMBL/GenBank/DDBJ whole genome shotgun (WGS) entry which is preliminary data.</text>
</comment>
<evidence type="ECO:0000313" key="5">
    <source>
        <dbReference type="EMBL" id="MCQ0971337.1"/>
    </source>
</evidence>
<gene>
    <name evidence="5" type="ORF">MLD63_12985</name>
</gene>
<keyword evidence="6" id="KW-1185">Reference proteome</keyword>
<proteinExistence type="inferred from homology"/>
<accession>A0ABT1MSP8</accession>
<sequence>MTDATTLASRSCEACEKGTPPLDADKAREMLQQLDGWNIKDDGRAITKRWEFKGFLKAQGVANLAAAIADRQGHHPDIRFGWGYCEVDFTTHAAGGLTENDFICAARIDAALA</sequence>
<dbReference type="CDD" id="cd00913">
    <property type="entry name" value="PCD_DCoH_subfamily_a"/>
    <property type="match status" value="1"/>
</dbReference>
<dbReference type="PANTHER" id="PTHR12599">
    <property type="entry name" value="PTERIN-4-ALPHA-CARBINOLAMINE DEHYDRATASE"/>
    <property type="match status" value="1"/>
</dbReference>
<evidence type="ECO:0000313" key="6">
    <source>
        <dbReference type="Proteomes" id="UP001203945"/>
    </source>
</evidence>
<dbReference type="EC" id="4.2.1.96" evidence="4"/>
<protein>
    <recommendedName>
        <fullName evidence="4">Putative pterin-4-alpha-carbinolamine dehydratase</fullName>
        <shortName evidence="4">PHS</shortName>
        <ecNumber evidence="4">4.2.1.96</ecNumber>
    </recommendedName>
    <alternativeName>
        <fullName evidence="4">4-alpha-hydroxy-tetrahydropterin dehydratase</fullName>
    </alternativeName>
    <alternativeName>
        <fullName evidence="4">Pterin carbinolamine dehydratase</fullName>
        <shortName evidence="4">PCD</shortName>
    </alternativeName>
</protein>
<name>A0ABT1MSP8_9RHOB</name>
<dbReference type="Pfam" id="PF01329">
    <property type="entry name" value="Pterin_4a"/>
    <property type="match status" value="1"/>
</dbReference>
<reference evidence="5 6" key="1">
    <citation type="submission" date="2022-03" db="EMBL/GenBank/DDBJ databases">
        <authorList>
            <person name="He Y."/>
        </authorList>
    </citation>
    <scope>NUCLEOTIDE SEQUENCE [LARGE SCALE GENOMIC DNA]</scope>
    <source>
        <strain evidence="5 6">TK19116</strain>
    </source>
</reference>
<dbReference type="Gene3D" id="3.30.1360.20">
    <property type="entry name" value="Transcriptional coactivator/pterin dehydratase"/>
    <property type="match status" value="1"/>
</dbReference>
<dbReference type="SUPFAM" id="SSF55248">
    <property type="entry name" value="PCD-like"/>
    <property type="match status" value="1"/>
</dbReference>
<dbReference type="RefSeq" id="WP_255330338.1">
    <property type="nucleotide sequence ID" value="NZ_JAKZEU010000004.1"/>
</dbReference>
<dbReference type="InterPro" id="IPR036428">
    <property type="entry name" value="PCD_sf"/>
</dbReference>
<evidence type="ECO:0000256" key="2">
    <source>
        <dbReference type="ARBA" id="ARBA00006472"/>
    </source>
</evidence>
<organism evidence="5 6">
    <name type="scientific">Paracoccus albicereus</name>
    <dbReference type="NCBI Taxonomy" id="2922394"/>
    <lineage>
        <taxon>Bacteria</taxon>
        <taxon>Pseudomonadati</taxon>
        <taxon>Pseudomonadota</taxon>
        <taxon>Alphaproteobacteria</taxon>
        <taxon>Rhodobacterales</taxon>
        <taxon>Paracoccaceae</taxon>
        <taxon>Paracoccus</taxon>
    </lineage>
</organism>
<dbReference type="PANTHER" id="PTHR12599:SF0">
    <property type="entry name" value="PTERIN-4-ALPHA-CARBINOLAMINE DEHYDRATASE"/>
    <property type="match status" value="1"/>
</dbReference>
<evidence type="ECO:0000256" key="3">
    <source>
        <dbReference type="ARBA" id="ARBA00023239"/>
    </source>
</evidence>